<evidence type="ECO:0000313" key="4">
    <source>
        <dbReference type="EMBL" id="OPJ74247.1"/>
    </source>
</evidence>
<organism evidence="4 5">
    <name type="scientific">Patagioenas fasciata monilis</name>
    <dbReference type="NCBI Taxonomy" id="372326"/>
    <lineage>
        <taxon>Eukaryota</taxon>
        <taxon>Metazoa</taxon>
        <taxon>Chordata</taxon>
        <taxon>Craniata</taxon>
        <taxon>Vertebrata</taxon>
        <taxon>Euteleostomi</taxon>
        <taxon>Archelosauria</taxon>
        <taxon>Archosauria</taxon>
        <taxon>Dinosauria</taxon>
        <taxon>Saurischia</taxon>
        <taxon>Theropoda</taxon>
        <taxon>Coelurosauria</taxon>
        <taxon>Aves</taxon>
        <taxon>Neognathae</taxon>
        <taxon>Neoaves</taxon>
        <taxon>Columbimorphae</taxon>
        <taxon>Columbiformes</taxon>
        <taxon>Columbidae</taxon>
        <taxon>Patagioenas</taxon>
    </lineage>
</organism>
<evidence type="ECO:0000256" key="2">
    <source>
        <dbReference type="SAM" id="SignalP"/>
    </source>
</evidence>
<dbReference type="AlphaFoldDB" id="A0A1V4JR93"/>
<dbReference type="InterPro" id="IPR001304">
    <property type="entry name" value="C-type_lectin-like"/>
</dbReference>
<feature type="domain" description="C-type lectin" evidence="3">
    <location>
        <begin position="63"/>
        <end position="182"/>
    </location>
</feature>
<name>A0A1V4JR93_PATFA</name>
<dbReference type="InterPro" id="IPR050976">
    <property type="entry name" value="Snaclec"/>
</dbReference>
<sequence length="183" mass="20328">MQRCLLLVLALLGVDSASPPAPARPEAEAAALALPEDDGDDGDDARCPLESETQTLSVPDPLAARTCRYVVVTHCRTFRDAQAVCRRCYRGQLASVHNDRVNELLRSRARLCTNQGQVWIGAVTRPVGQTVRCHWVDRSRWNYSCWSPGNPLCSGRFCTALCTNNGSWRSVCCRTKLPFICQY</sequence>
<accession>A0A1V4JR93</accession>
<dbReference type="OrthoDB" id="6369810at2759"/>
<dbReference type="PRINTS" id="PR00770">
    <property type="entry name" value="EMAJORBASICP"/>
</dbReference>
<dbReference type="Gene3D" id="3.10.100.10">
    <property type="entry name" value="Mannose-Binding Protein A, subunit A"/>
    <property type="match status" value="1"/>
</dbReference>
<keyword evidence="2" id="KW-0732">Signal</keyword>
<feature type="signal peptide" evidence="2">
    <location>
        <begin position="1"/>
        <end position="17"/>
    </location>
</feature>
<reference evidence="4 5" key="1">
    <citation type="submission" date="2016-02" db="EMBL/GenBank/DDBJ databases">
        <title>Band-tailed pigeon sequencing and assembly.</title>
        <authorList>
            <person name="Soares A.E."/>
            <person name="Novak B.J."/>
            <person name="Rice E.S."/>
            <person name="O'Connell B."/>
            <person name="Chang D."/>
            <person name="Weber S."/>
            <person name="Shapiro B."/>
        </authorList>
    </citation>
    <scope>NUCLEOTIDE SEQUENCE [LARGE SCALE GENOMIC DNA]</scope>
    <source>
        <strain evidence="4">BTP2013</strain>
        <tissue evidence="4">Blood</tissue>
    </source>
</reference>
<dbReference type="EMBL" id="LSYS01006880">
    <property type="protein sequence ID" value="OPJ74247.1"/>
    <property type="molecule type" value="Genomic_DNA"/>
</dbReference>
<dbReference type="STRING" id="372326.A0A1V4JR93"/>
<dbReference type="InterPro" id="IPR016186">
    <property type="entry name" value="C-type_lectin-like/link_sf"/>
</dbReference>
<dbReference type="GO" id="GO:0006955">
    <property type="term" value="P:immune response"/>
    <property type="evidence" value="ECO:0007669"/>
    <property type="project" value="InterPro"/>
</dbReference>
<comment type="caution">
    <text evidence="4">The sequence shown here is derived from an EMBL/GenBank/DDBJ whole genome shotgun (WGS) entry which is preliminary data.</text>
</comment>
<keyword evidence="1" id="KW-1015">Disulfide bond</keyword>
<dbReference type="PANTHER" id="PTHR22991">
    <property type="entry name" value="PROTEIN CBG13490"/>
    <property type="match status" value="1"/>
</dbReference>
<dbReference type="SUPFAM" id="SSF56436">
    <property type="entry name" value="C-type lectin-like"/>
    <property type="match status" value="1"/>
</dbReference>
<feature type="chain" id="PRO_5012753719" description="C-type lectin domain-containing protein" evidence="2">
    <location>
        <begin position="18"/>
        <end position="183"/>
    </location>
</feature>
<dbReference type="InterPro" id="IPR002352">
    <property type="entry name" value="Eosinophil_major_basic"/>
</dbReference>
<gene>
    <name evidence="4" type="ORF">AV530_013598</name>
</gene>
<dbReference type="PROSITE" id="PS50041">
    <property type="entry name" value="C_TYPE_LECTIN_2"/>
    <property type="match status" value="1"/>
</dbReference>
<dbReference type="PROSITE" id="PS00615">
    <property type="entry name" value="C_TYPE_LECTIN_1"/>
    <property type="match status" value="1"/>
</dbReference>
<evidence type="ECO:0000259" key="3">
    <source>
        <dbReference type="PROSITE" id="PS50041"/>
    </source>
</evidence>
<keyword evidence="5" id="KW-1185">Reference proteome</keyword>
<evidence type="ECO:0000256" key="1">
    <source>
        <dbReference type="ARBA" id="ARBA00023157"/>
    </source>
</evidence>
<dbReference type="PANTHER" id="PTHR22991:SF40">
    <property type="entry name" value="PROTEIN CBG13490"/>
    <property type="match status" value="1"/>
</dbReference>
<protein>
    <recommendedName>
        <fullName evidence="3">C-type lectin domain-containing protein</fullName>
    </recommendedName>
</protein>
<evidence type="ECO:0000313" key="5">
    <source>
        <dbReference type="Proteomes" id="UP000190648"/>
    </source>
</evidence>
<dbReference type="InterPro" id="IPR016187">
    <property type="entry name" value="CTDL_fold"/>
</dbReference>
<dbReference type="Proteomes" id="UP000190648">
    <property type="component" value="Unassembled WGS sequence"/>
</dbReference>
<dbReference type="SMART" id="SM00034">
    <property type="entry name" value="CLECT"/>
    <property type="match status" value="1"/>
</dbReference>
<proteinExistence type="predicted"/>
<dbReference type="Pfam" id="PF00059">
    <property type="entry name" value="Lectin_C"/>
    <property type="match status" value="1"/>
</dbReference>
<dbReference type="InterPro" id="IPR018378">
    <property type="entry name" value="C-type_lectin_CS"/>
</dbReference>